<dbReference type="InterPro" id="IPR029787">
    <property type="entry name" value="Nucleotide_cyclase"/>
</dbReference>
<dbReference type="Pfam" id="PF00571">
    <property type="entry name" value="CBS"/>
    <property type="match status" value="1"/>
</dbReference>
<accession>A0A0D2HQ50</accession>
<dbReference type="CDD" id="cd04598">
    <property type="entry name" value="CBS_pair_GGDEF_EAL"/>
    <property type="match status" value="1"/>
</dbReference>
<dbReference type="OrthoDB" id="9813903at2"/>
<dbReference type="Gene3D" id="3.10.580.10">
    <property type="entry name" value="CBS-domain"/>
    <property type="match status" value="1"/>
</dbReference>
<dbReference type="InParanoid" id="A0A0D2HQ50"/>
<dbReference type="SUPFAM" id="SSF54631">
    <property type="entry name" value="CBS-domain pair"/>
    <property type="match status" value="1"/>
</dbReference>
<feature type="domain" description="EAL" evidence="1">
    <location>
        <begin position="188"/>
        <end position="438"/>
    </location>
</feature>
<evidence type="ECO:0000259" key="2">
    <source>
        <dbReference type="PROSITE" id="PS50887"/>
    </source>
</evidence>
<dbReference type="PATRIC" id="fig|1429043.3.peg.3916"/>
<dbReference type="CDD" id="cd01948">
    <property type="entry name" value="EAL"/>
    <property type="match status" value="1"/>
</dbReference>
<dbReference type="Pfam" id="PF00563">
    <property type="entry name" value="EAL"/>
    <property type="match status" value="1"/>
</dbReference>
<evidence type="ECO:0000259" key="1">
    <source>
        <dbReference type="PROSITE" id="PS50883"/>
    </source>
</evidence>
<dbReference type="PANTHER" id="PTHR33121">
    <property type="entry name" value="CYCLIC DI-GMP PHOSPHODIESTERASE PDEF"/>
    <property type="match status" value="1"/>
</dbReference>
<dbReference type="PROSITE" id="PS50883">
    <property type="entry name" value="EAL"/>
    <property type="match status" value="1"/>
</dbReference>
<dbReference type="PANTHER" id="PTHR33121:SF76">
    <property type="entry name" value="SIGNALING PROTEIN"/>
    <property type="match status" value="1"/>
</dbReference>
<name>A0A0D2HQ50_9BACT</name>
<dbReference type="CDD" id="cd01949">
    <property type="entry name" value="GGDEF"/>
    <property type="match status" value="1"/>
</dbReference>
<dbReference type="EMBL" id="AZAC01000029">
    <property type="protein sequence ID" value="KIX12598.1"/>
    <property type="molecule type" value="Genomic_DNA"/>
</dbReference>
<protein>
    <recommendedName>
        <fullName evidence="5">Diguanylate cyclase</fullName>
    </recommendedName>
</protein>
<feature type="domain" description="GGDEF" evidence="2">
    <location>
        <begin position="48"/>
        <end position="194"/>
    </location>
</feature>
<dbReference type="InterPro" id="IPR050706">
    <property type="entry name" value="Cyclic-di-GMP_PDE-like"/>
</dbReference>
<dbReference type="Pfam" id="PF00990">
    <property type="entry name" value="GGDEF"/>
    <property type="match status" value="1"/>
</dbReference>
<dbReference type="Gene3D" id="3.30.70.270">
    <property type="match status" value="2"/>
</dbReference>
<dbReference type="SMART" id="SM00052">
    <property type="entry name" value="EAL"/>
    <property type="match status" value="1"/>
</dbReference>
<organism evidence="3 4">
    <name type="scientific">Dethiosulfatarculus sandiegensis</name>
    <dbReference type="NCBI Taxonomy" id="1429043"/>
    <lineage>
        <taxon>Bacteria</taxon>
        <taxon>Pseudomonadati</taxon>
        <taxon>Thermodesulfobacteriota</taxon>
        <taxon>Desulfarculia</taxon>
        <taxon>Desulfarculales</taxon>
        <taxon>Desulfarculaceae</taxon>
        <taxon>Dethiosulfatarculus</taxon>
    </lineage>
</organism>
<dbReference type="NCBIfam" id="TIGR00254">
    <property type="entry name" value="GGDEF"/>
    <property type="match status" value="1"/>
</dbReference>
<keyword evidence="4" id="KW-1185">Reference proteome</keyword>
<proteinExistence type="predicted"/>
<dbReference type="InterPro" id="IPR043128">
    <property type="entry name" value="Rev_trsase/Diguanyl_cyclase"/>
</dbReference>
<dbReference type="GO" id="GO:0071111">
    <property type="term" value="F:cyclic-guanylate-specific phosphodiesterase activity"/>
    <property type="evidence" value="ECO:0007669"/>
    <property type="project" value="InterPro"/>
</dbReference>
<dbReference type="InterPro" id="IPR000644">
    <property type="entry name" value="CBS_dom"/>
</dbReference>
<dbReference type="InterPro" id="IPR001633">
    <property type="entry name" value="EAL_dom"/>
</dbReference>
<evidence type="ECO:0000313" key="4">
    <source>
        <dbReference type="Proteomes" id="UP000032233"/>
    </source>
</evidence>
<dbReference type="RefSeq" id="WP_052515321.1">
    <property type="nucleotide sequence ID" value="NZ_AZAC01000029.1"/>
</dbReference>
<reference evidence="3 4" key="1">
    <citation type="submission" date="2013-11" db="EMBL/GenBank/DDBJ databases">
        <title>Metagenomic analysis of a methanogenic consortium involved in long chain n-alkane degradation.</title>
        <authorList>
            <person name="Davidova I.A."/>
            <person name="Callaghan A.V."/>
            <person name="Wawrik B."/>
            <person name="Pruitt S."/>
            <person name="Marks C."/>
            <person name="Duncan K.E."/>
            <person name="Suflita J.M."/>
        </authorList>
    </citation>
    <scope>NUCLEOTIDE SEQUENCE [LARGE SCALE GENOMIC DNA]</scope>
    <source>
        <strain evidence="3 4">SPR</strain>
    </source>
</reference>
<dbReference type="SUPFAM" id="SSF141868">
    <property type="entry name" value="EAL domain-like"/>
    <property type="match status" value="1"/>
</dbReference>
<dbReference type="STRING" id="1429043.X474_18510"/>
<feature type="domain" description="GGDEF" evidence="2">
    <location>
        <begin position="611"/>
        <end position="764"/>
    </location>
</feature>
<dbReference type="AlphaFoldDB" id="A0A0D2HQ50"/>
<gene>
    <name evidence="3" type="ORF">X474_18510</name>
</gene>
<dbReference type="InterPro" id="IPR000160">
    <property type="entry name" value="GGDEF_dom"/>
</dbReference>
<dbReference type="InterPro" id="IPR046342">
    <property type="entry name" value="CBS_dom_sf"/>
</dbReference>
<dbReference type="SUPFAM" id="SSF55073">
    <property type="entry name" value="Nucleotide cyclase"/>
    <property type="match status" value="1"/>
</dbReference>
<dbReference type="Gene3D" id="3.20.20.450">
    <property type="entry name" value="EAL domain"/>
    <property type="match status" value="1"/>
</dbReference>
<dbReference type="Proteomes" id="UP000032233">
    <property type="component" value="Unassembled WGS sequence"/>
</dbReference>
<dbReference type="PROSITE" id="PS50887">
    <property type="entry name" value="GGDEF"/>
    <property type="match status" value="2"/>
</dbReference>
<sequence>MALIQDQTEQFPMVHMGWDNALKNGFSGSKDAPNALPKRLEKLISPSHPLALFWISVKSFALFERLYGPDAGEQVMLSLENILGRIIQDILSGTRLVVMERMDRESLIILFQNGDHTLDQMMDKAINLRMTAKSMLNEKVVGLTGNGLNLDVGCSEVEFDAHDNLFKKIFQAADDAKQMARGILDEKSLPLMAEFRALLKDSGLYAVYQPIVNLQSGGVLGWESLARGPRRGFFRSPAVMFDFAEEVGQLFPLERTCRKRGIQGLGGLAAGQKLFLNIHPKTMADPDFRRGETKMILDKLGISPTDVVFEITERHSIKDFGLFYRTLQHYRSQGFKVAIDDAGTGFSGLNRIARLKPDFLKTDMSLVRGIDSNPVQRALMETFVTFADKIGCSVIAEGIESEAELSCLASMGVHYGQGFYIARPATPKPRIEFIPPPTAASLHQGGWKCSIPLFELMEPAPFAHPKSTVREVKVLMDRHPMTGVVVVKDERPVGLAMSHTLDRQLGTQYGTALYYDRPVSAVMDSSPLVAEGSMPVESVATKAMARERFKLYDHIVVTGGGKFKGVVSVQKMLDALARVQVEMAKGANPLTGLPGNLALEAEIEKRCRSRELTSIVYVDLDNFKIFNDTYGFESGDKVLRLLSDILSWACRRHGRGYTFVGHIGGDDFVIMSEARSVERICRGVVRCFKRLVKKLYSPQDARLGYVKAKGRDGREGRFPLVSVSMGIMDISGKGTCDLAAISHRAAEVKKYAKSKKGSVYVRDRRKPLGEPDA</sequence>
<dbReference type="InterPro" id="IPR035919">
    <property type="entry name" value="EAL_sf"/>
</dbReference>
<evidence type="ECO:0008006" key="5">
    <source>
        <dbReference type="Google" id="ProtNLM"/>
    </source>
</evidence>
<evidence type="ECO:0000313" key="3">
    <source>
        <dbReference type="EMBL" id="KIX12598.1"/>
    </source>
</evidence>
<comment type="caution">
    <text evidence="3">The sequence shown here is derived from an EMBL/GenBank/DDBJ whole genome shotgun (WGS) entry which is preliminary data.</text>
</comment>
<dbReference type="SMART" id="SM00267">
    <property type="entry name" value="GGDEF"/>
    <property type="match status" value="1"/>
</dbReference>